<proteinExistence type="predicted"/>
<keyword evidence="2" id="KW-1185">Reference proteome</keyword>
<protein>
    <submittedName>
        <fullName evidence="1">Uncharacterized protein</fullName>
    </submittedName>
</protein>
<sequence length="106" mass="12141">MIMLEKKFHAAMENIYHEGLKLPKPYRATRYLQLVRELGSKKAADRLLATPNPSEGFTQLYLHGQTEGLTKSVEYLVLQSPWSTLFTEQQLAIARARLKRYGCSQA</sequence>
<dbReference type="Proteomes" id="UP000321287">
    <property type="component" value="Unassembled WGS sequence"/>
</dbReference>
<dbReference type="AlphaFoldDB" id="A0AAN4R4C2"/>
<dbReference type="KEGG" id="abg:Asbog_01115"/>
<comment type="caution">
    <text evidence="1">The sequence shown here is derived from an EMBL/GenBank/DDBJ whole genome shotgun (WGS) entry which is preliminary data.</text>
</comment>
<organism evidence="1 2">
    <name type="scientific">Asaia bogorensis NBRC 16594</name>
    <dbReference type="NCBI Taxonomy" id="1231624"/>
    <lineage>
        <taxon>Bacteria</taxon>
        <taxon>Pseudomonadati</taxon>
        <taxon>Pseudomonadota</taxon>
        <taxon>Alphaproteobacteria</taxon>
        <taxon>Acetobacterales</taxon>
        <taxon>Acetobacteraceae</taxon>
        <taxon>Asaia</taxon>
    </lineage>
</organism>
<evidence type="ECO:0000313" key="2">
    <source>
        <dbReference type="Proteomes" id="UP000321287"/>
    </source>
</evidence>
<evidence type="ECO:0000313" key="1">
    <source>
        <dbReference type="EMBL" id="GEL54110.1"/>
    </source>
</evidence>
<dbReference type="EMBL" id="BJVS01000006">
    <property type="protein sequence ID" value="GEL54110.1"/>
    <property type="molecule type" value="Genomic_DNA"/>
</dbReference>
<name>A0AAN4R4C2_9PROT</name>
<reference evidence="1 2" key="1">
    <citation type="submission" date="2019-07" db="EMBL/GenBank/DDBJ databases">
        <title>Whole genome shotgun sequence of Asaia bogorensis NBRC 16594.</title>
        <authorList>
            <person name="Hosoyama A."/>
            <person name="Uohara A."/>
            <person name="Ohji S."/>
            <person name="Ichikawa N."/>
        </authorList>
    </citation>
    <scope>NUCLEOTIDE SEQUENCE [LARGE SCALE GENOMIC DNA]</scope>
    <source>
        <strain evidence="1 2">NBRC 16594</strain>
    </source>
</reference>
<gene>
    <name evidence="1" type="ORF">ABO01nite_21170</name>
</gene>
<accession>A0AAN4R4C2</accession>